<accession>C4WE19</accession>
<comment type="caution">
    <text evidence="1">The sequence shown here is derived from an EMBL/GenBank/DDBJ whole genome shotgun (WGS) entry which is preliminary data.</text>
</comment>
<evidence type="ECO:0000313" key="1">
    <source>
        <dbReference type="EMBL" id="EEQ95296.1"/>
    </source>
</evidence>
<gene>
    <name evidence="1" type="ORF">OINT_1000658</name>
</gene>
<proteinExistence type="predicted"/>
<organism evidence="1 2">
    <name type="scientific">Brucella intermedia LMG 3301</name>
    <dbReference type="NCBI Taxonomy" id="641118"/>
    <lineage>
        <taxon>Bacteria</taxon>
        <taxon>Pseudomonadati</taxon>
        <taxon>Pseudomonadota</taxon>
        <taxon>Alphaproteobacteria</taxon>
        <taxon>Hyphomicrobiales</taxon>
        <taxon>Brucellaceae</taxon>
        <taxon>Brucella/Ochrobactrum group</taxon>
        <taxon>Brucella</taxon>
    </lineage>
</organism>
<reference evidence="1 2" key="1">
    <citation type="submission" date="2009-05" db="EMBL/GenBank/DDBJ databases">
        <authorList>
            <person name="Setubal J.C."/>
            <person name="Boyle S."/>
            <person name="Crasta O.R."/>
            <person name="Gillespie J.J."/>
            <person name="Kenyon R.W."/>
            <person name="Lu J."/>
            <person name="Mane S."/>
            <person name="Nagrani S."/>
            <person name="Shallom J.M."/>
            <person name="Shallom S."/>
            <person name="Shukla M."/>
            <person name="Snyder E.E."/>
            <person name="Sobral B.W."/>
            <person name="Wattam A.R."/>
            <person name="Will R."/>
            <person name="Williams K."/>
            <person name="Yoo H."/>
            <person name="Munk C."/>
            <person name="Tapia R."/>
            <person name="Green L."/>
            <person name="Rogers Y."/>
            <person name="Detter J.C."/>
            <person name="Bruce D."/>
            <person name="Brettin T.S."/>
            <person name="Tsolis R."/>
        </authorList>
    </citation>
    <scope>NUCLEOTIDE SEQUENCE [LARGE SCALE GENOMIC DNA]</scope>
    <source>
        <strain evidence="1 2">LMG 3301</strain>
    </source>
</reference>
<dbReference type="EMBL" id="ACQA01000001">
    <property type="protein sequence ID" value="EEQ95296.1"/>
    <property type="molecule type" value="Genomic_DNA"/>
</dbReference>
<name>C4WE19_9HYPH</name>
<evidence type="ECO:0000313" key="2">
    <source>
        <dbReference type="Proteomes" id="UP000004386"/>
    </source>
</evidence>
<dbReference type="Proteomes" id="UP000004386">
    <property type="component" value="Unassembled WGS sequence"/>
</dbReference>
<sequence length="37" mass="3921">MITGYFSGIDKDPGGIVTNMPQTWSIPPLAKAPIGDM</sequence>
<protein>
    <submittedName>
        <fullName evidence="1">Uncharacterized protein</fullName>
    </submittedName>
</protein>
<dbReference type="AlphaFoldDB" id="C4WE19"/>
<dbReference type="HOGENOM" id="CLU_3346642_0_0_5"/>